<evidence type="ECO:0000256" key="1">
    <source>
        <dbReference type="ARBA" id="ARBA00022676"/>
    </source>
</evidence>
<dbReference type="SUPFAM" id="SSF53756">
    <property type="entry name" value="UDP-Glycosyltransferase/glycogen phosphorylase"/>
    <property type="match status" value="1"/>
</dbReference>
<reference evidence="5" key="1">
    <citation type="journal article" date="2023" name="Mol. Biol. Evol.">
        <title>Third-Generation Sequencing Reveals the Adaptive Role of the Epigenome in Three Deep-Sea Polychaetes.</title>
        <authorList>
            <person name="Perez M."/>
            <person name="Aroh O."/>
            <person name="Sun Y."/>
            <person name="Lan Y."/>
            <person name="Juniper S.K."/>
            <person name="Young C.R."/>
            <person name="Angers B."/>
            <person name="Qian P.Y."/>
        </authorList>
    </citation>
    <scope>NUCLEOTIDE SEQUENCE</scope>
    <source>
        <strain evidence="5">P08H-3</strain>
    </source>
</reference>
<evidence type="ECO:0000259" key="3">
    <source>
        <dbReference type="Pfam" id="PF00534"/>
    </source>
</evidence>
<feature type="transmembrane region" description="Helical" evidence="2">
    <location>
        <begin position="321"/>
        <end position="340"/>
    </location>
</feature>
<evidence type="ECO:0000259" key="4">
    <source>
        <dbReference type="Pfam" id="PF08288"/>
    </source>
</evidence>
<dbReference type="Pfam" id="PF08288">
    <property type="entry name" value="PIGA"/>
    <property type="match status" value="1"/>
</dbReference>
<keyword evidence="2" id="KW-1133">Transmembrane helix</keyword>
<feature type="domain" description="Glycosyl transferase family 1" evidence="3">
    <location>
        <begin position="142"/>
        <end position="220"/>
    </location>
</feature>
<dbReference type="GO" id="GO:0006506">
    <property type="term" value="P:GPI anchor biosynthetic process"/>
    <property type="evidence" value="ECO:0007669"/>
    <property type="project" value="InterPro"/>
</dbReference>
<evidence type="ECO:0000313" key="5">
    <source>
        <dbReference type="EMBL" id="KAK2163563.1"/>
    </source>
</evidence>
<keyword evidence="2" id="KW-0472">Membrane</keyword>
<accession>A0AAD9K263</accession>
<keyword evidence="6" id="KW-1185">Reference proteome</keyword>
<evidence type="ECO:0000313" key="6">
    <source>
        <dbReference type="Proteomes" id="UP001208570"/>
    </source>
</evidence>
<gene>
    <name evidence="5" type="ORF">LSH36_77g02003</name>
</gene>
<protein>
    <submittedName>
        <fullName evidence="5">Uncharacterized protein</fullName>
    </submittedName>
</protein>
<keyword evidence="2" id="KW-0812">Transmembrane</keyword>
<dbReference type="AlphaFoldDB" id="A0AAD9K263"/>
<dbReference type="EMBL" id="JAODUP010000077">
    <property type="protein sequence ID" value="KAK2163563.1"/>
    <property type="molecule type" value="Genomic_DNA"/>
</dbReference>
<feature type="domain" description="PIGA GPI anchor biosynthesis" evidence="4">
    <location>
        <begin position="9"/>
        <end position="82"/>
    </location>
</feature>
<dbReference type="GO" id="GO:0017176">
    <property type="term" value="F:phosphatidylinositol N-acetylglucosaminyltransferase activity"/>
    <property type="evidence" value="ECO:0007669"/>
    <property type="project" value="TreeGrafter"/>
</dbReference>
<dbReference type="GO" id="GO:0000506">
    <property type="term" value="C:glycosylphosphatidylinositol-N-acetylglucosaminyltransferase (GPI-GnT) complex"/>
    <property type="evidence" value="ECO:0007669"/>
    <property type="project" value="TreeGrafter"/>
</dbReference>
<dbReference type="PANTHER" id="PTHR45871">
    <property type="entry name" value="N-ACETYLGLUCOSAMINYL-PHOSPHATIDYLINOSITOL BIOSYNTHETIC PROTEIN"/>
    <property type="match status" value="1"/>
</dbReference>
<dbReference type="Gene3D" id="3.40.50.2000">
    <property type="entry name" value="Glycogen Phosphorylase B"/>
    <property type="match status" value="2"/>
</dbReference>
<dbReference type="PANTHER" id="PTHR45871:SF1">
    <property type="entry name" value="PHOSPHATIDYLINOSITOL N-ACETYLGLUCOSAMINYLTRANSFERASE SUBUNIT A"/>
    <property type="match status" value="1"/>
</dbReference>
<name>A0AAD9K263_9ANNE</name>
<evidence type="ECO:0000256" key="2">
    <source>
        <dbReference type="SAM" id="Phobius"/>
    </source>
</evidence>
<dbReference type="Proteomes" id="UP001208570">
    <property type="component" value="Unassembled WGS sequence"/>
</dbReference>
<proteinExistence type="predicted"/>
<keyword evidence="1" id="KW-0328">Glycosyltransferase</keyword>
<comment type="caution">
    <text evidence="5">The sequence shown here is derived from an EMBL/GenBank/DDBJ whole genome shotgun (WGS) entry which is preliminary data.</text>
</comment>
<dbReference type="InterPro" id="IPR001296">
    <property type="entry name" value="Glyco_trans_1"/>
</dbReference>
<dbReference type="Pfam" id="PF00534">
    <property type="entry name" value="Glycos_transf_1"/>
    <property type="match status" value="1"/>
</dbReference>
<dbReference type="InterPro" id="IPR013234">
    <property type="entry name" value="PIGA_GPI_anchor_biosynthesis"/>
</dbReference>
<keyword evidence="1" id="KW-0808">Transferase</keyword>
<sequence length="365" mass="41351">MVSDFFYPNVYYLPLKPVYNQCIMPTVFTTLPIIRNILIREQITIIHGHSAFSALALESMYHGATMGIKTVFTDHSLFGFADASSIIMNKLLKAALISANHVICVSNTSKENTVLRAAIKPHLVSVIPNAVDATVFTPDPSKRQPRKITIVTISRLVYRKGTDFLATIIPEICSRHPDVQFIIGGDGPKRLLVEEVRENYQLQDRVQMLGMVDHSKVRDVCTMLLQVVSTRVGGVPEVLPPDLIRLVEPSAKALVAELESAIIEQRTNQHMSPYAIHSRVRELYKWQDVAKRTELVYDRIAREREIDLAERLHRYSKCGLVAGKVFILLAVLNYLLLLFIQWWRPSKYIDIAYGFPSPKKTNKGQ</sequence>
<organism evidence="5 6">
    <name type="scientific">Paralvinella palmiformis</name>
    <dbReference type="NCBI Taxonomy" id="53620"/>
    <lineage>
        <taxon>Eukaryota</taxon>
        <taxon>Metazoa</taxon>
        <taxon>Spiralia</taxon>
        <taxon>Lophotrochozoa</taxon>
        <taxon>Annelida</taxon>
        <taxon>Polychaeta</taxon>
        <taxon>Sedentaria</taxon>
        <taxon>Canalipalpata</taxon>
        <taxon>Terebellida</taxon>
        <taxon>Terebelliformia</taxon>
        <taxon>Alvinellidae</taxon>
        <taxon>Paralvinella</taxon>
    </lineage>
</organism>